<evidence type="ECO:0000256" key="5">
    <source>
        <dbReference type="ARBA" id="ARBA00022840"/>
    </source>
</evidence>
<keyword evidence="3 7" id="KW-0547">Nucleotide-binding</keyword>
<keyword evidence="2" id="KW-0808">Transferase</keyword>
<dbReference type="EMBL" id="JAEPRD010000157">
    <property type="protein sequence ID" value="KAG2195964.1"/>
    <property type="molecule type" value="Genomic_DNA"/>
</dbReference>
<keyword evidence="4 7" id="KW-0833">Ubl conjugation pathway</keyword>
<dbReference type="InterPro" id="IPR023313">
    <property type="entry name" value="UBQ-conjugating_AS"/>
</dbReference>
<dbReference type="CDD" id="cd23804">
    <property type="entry name" value="UBCc_UBE2S"/>
    <property type="match status" value="1"/>
</dbReference>
<dbReference type="PANTHER" id="PTHR24067">
    <property type="entry name" value="UBIQUITIN-CONJUGATING ENZYME E2"/>
    <property type="match status" value="1"/>
</dbReference>
<evidence type="ECO:0000313" key="10">
    <source>
        <dbReference type="EMBL" id="KAG2195964.1"/>
    </source>
</evidence>
<dbReference type="FunFam" id="3.10.110.10:FF:000031">
    <property type="entry name" value="Ubiquitin-conjugating enzyme E2 22"/>
    <property type="match status" value="1"/>
</dbReference>
<dbReference type="EC" id="2.3.2.23" evidence="1"/>
<dbReference type="Gene3D" id="3.10.110.10">
    <property type="entry name" value="Ubiquitin Conjugating Enzyme"/>
    <property type="match status" value="1"/>
</dbReference>
<dbReference type="InterPro" id="IPR050113">
    <property type="entry name" value="Ub_conjugating_enzyme"/>
</dbReference>
<evidence type="ECO:0000256" key="2">
    <source>
        <dbReference type="ARBA" id="ARBA00022679"/>
    </source>
</evidence>
<keyword evidence="5 7" id="KW-0067">ATP-binding</keyword>
<reference evidence="10" key="1">
    <citation type="submission" date="2020-12" db="EMBL/GenBank/DDBJ databases">
        <title>Metabolic potential, ecology and presence of endohyphal bacteria is reflected in genomic diversity of Mucoromycotina.</title>
        <authorList>
            <person name="Muszewska A."/>
            <person name="Okrasinska A."/>
            <person name="Steczkiewicz K."/>
            <person name="Drgas O."/>
            <person name="Orlowska M."/>
            <person name="Perlinska-Lenart U."/>
            <person name="Aleksandrzak-Piekarczyk T."/>
            <person name="Szatraj K."/>
            <person name="Zielenkiewicz U."/>
            <person name="Pilsyk S."/>
            <person name="Malc E."/>
            <person name="Mieczkowski P."/>
            <person name="Kruszewska J.S."/>
            <person name="Biernat P."/>
            <person name="Pawlowska J."/>
        </authorList>
    </citation>
    <scope>NUCLEOTIDE SEQUENCE</scope>
    <source>
        <strain evidence="10">WA0000017839</strain>
    </source>
</reference>
<dbReference type="OrthoDB" id="10069349at2759"/>
<gene>
    <name evidence="10" type="ORF">INT47_007100</name>
</gene>
<evidence type="ECO:0000256" key="7">
    <source>
        <dbReference type="RuleBase" id="RU362109"/>
    </source>
</evidence>
<organism evidence="10 11">
    <name type="scientific">Mucor saturninus</name>
    <dbReference type="NCBI Taxonomy" id="64648"/>
    <lineage>
        <taxon>Eukaryota</taxon>
        <taxon>Fungi</taxon>
        <taxon>Fungi incertae sedis</taxon>
        <taxon>Mucoromycota</taxon>
        <taxon>Mucoromycotina</taxon>
        <taxon>Mucoromycetes</taxon>
        <taxon>Mucorales</taxon>
        <taxon>Mucorineae</taxon>
        <taxon>Mucoraceae</taxon>
        <taxon>Mucor</taxon>
    </lineage>
</organism>
<accession>A0A8H7QPD4</accession>
<feature type="region of interest" description="Disordered" evidence="8">
    <location>
        <begin position="170"/>
        <end position="191"/>
    </location>
</feature>
<evidence type="ECO:0000313" key="11">
    <source>
        <dbReference type="Proteomes" id="UP000603453"/>
    </source>
</evidence>
<dbReference type="GO" id="GO:0005524">
    <property type="term" value="F:ATP binding"/>
    <property type="evidence" value="ECO:0007669"/>
    <property type="project" value="UniProtKB-UniRule"/>
</dbReference>
<comment type="caution">
    <text evidence="10">The sequence shown here is derived from an EMBL/GenBank/DDBJ whole genome shotgun (WGS) entry which is preliminary data.</text>
</comment>
<dbReference type="InterPro" id="IPR000608">
    <property type="entry name" value="UBC"/>
</dbReference>
<evidence type="ECO:0000256" key="8">
    <source>
        <dbReference type="SAM" id="MobiDB-lite"/>
    </source>
</evidence>
<evidence type="ECO:0000256" key="3">
    <source>
        <dbReference type="ARBA" id="ARBA00022741"/>
    </source>
</evidence>
<dbReference type="SMART" id="SM00212">
    <property type="entry name" value="UBCc"/>
    <property type="match status" value="1"/>
</dbReference>
<name>A0A8H7QPD4_9FUNG</name>
<dbReference type="SUPFAM" id="SSF54495">
    <property type="entry name" value="UBC-like"/>
    <property type="match status" value="1"/>
</dbReference>
<dbReference type="PROSITE" id="PS00183">
    <property type="entry name" value="UBC_1"/>
    <property type="match status" value="1"/>
</dbReference>
<proteinExistence type="inferred from homology"/>
<sequence>MSIFPGKTLKAIAKELNELTQTPPEDIQVIPAEANLAMISAWIRGPDGTPYEGGYFKVTLELGTDYPTTPPKGFFKTKIFHPNVSNSGEICVNTLKKDWKPELGIKDILLTIKCLLIAPNAESALNEDAGKLLLDDYDDYAKRARLYTGIQAQGGKSEYLQLGSKENNTPFISKRKREDEESSSTTTTKPVVTVKKKKALRRL</sequence>
<evidence type="ECO:0000256" key="1">
    <source>
        <dbReference type="ARBA" id="ARBA00012486"/>
    </source>
</evidence>
<protein>
    <recommendedName>
        <fullName evidence="1">E2 ubiquitin-conjugating enzyme</fullName>
        <ecNumber evidence="1">2.3.2.23</ecNumber>
    </recommendedName>
</protein>
<evidence type="ECO:0000259" key="9">
    <source>
        <dbReference type="PROSITE" id="PS50127"/>
    </source>
</evidence>
<evidence type="ECO:0000256" key="6">
    <source>
        <dbReference type="PROSITE-ProRule" id="PRU10133"/>
    </source>
</evidence>
<comment type="similarity">
    <text evidence="7">Belongs to the ubiquitin-conjugating enzyme family.</text>
</comment>
<dbReference type="Proteomes" id="UP000603453">
    <property type="component" value="Unassembled WGS sequence"/>
</dbReference>
<dbReference type="AlphaFoldDB" id="A0A8H7QPD4"/>
<dbReference type="Pfam" id="PF00179">
    <property type="entry name" value="UQ_con"/>
    <property type="match status" value="1"/>
</dbReference>
<dbReference type="PROSITE" id="PS50127">
    <property type="entry name" value="UBC_2"/>
    <property type="match status" value="1"/>
</dbReference>
<evidence type="ECO:0000256" key="4">
    <source>
        <dbReference type="ARBA" id="ARBA00022786"/>
    </source>
</evidence>
<keyword evidence="11" id="KW-1185">Reference proteome</keyword>
<dbReference type="GO" id="GO:0061631">
    <property type="term" value="F:ubiquitin conjugating enzyme activity"/>
    <property type="evidence" value="ECO:0007669"/>
    <property type="project" value="UniProtKB-EC"/>
</dbReference>
<dbReference type="InterPro" id="IPR016135">
    <property type="entry name" value="UBQ-conjugating_enzyme/RWD"/>
</dbReference>
<feature type="domain" description="UBC core" evidence="9">
    <location>
        <begin position="7"/>
        <end position="153"/>
    </location>
</feature>
<feature type="active site" description="Glycyl thioester intermediate" evidence="6">
    <location>
        <position position="91"/>
    </location>
</feature>